<dbReference type="InterPro" id="IPR029021">
    <property type="entry name" value="Prot-tyrosine_phosphatase-like"/>
</dbReference>
<dbReference type="GO" id="GO:0004484">
    <property type="term" value="F:mRNA guanylyltransferase activity"/>
    <property type="evidence" value="ECO:0007669"/>
    <property type="project" value="TreeGrafter"/>
</dbReference>
<dbReference type="Proteomes" id="UP000700596">
    <property type="component" value="Unassembled WGS sequence"/>
</dbReference>
<dbReference type="InterPro" id="IPR029058">
    <property type="entry name" value="AB_hydrolase_fold"/>
</dbReference>
<organism evidence="2 3">
    <name type="scientific">Dendryphion nanum</name>
    <dbReference type="NCBI Taxonomy" id="256645"/>
    <lineage>
        <taxon>Eukaryota</taxon>
        <taxon>Fungi</taxon>
        <taxon>Dikarya</taxon>
        <taxon>Ascomycota</taxon>
        <taxon>Pezizomycotina</taxon>
        <taxon>Dothideomycetes</taxon>
        <taxon>Pleosporomycetidae</taxon>
        <taxon>Pleosporales</taxon>
        <taxon>Torulaceae</taxon>
        <taxon>Dendryphion</taxon>
    </lineage>
</organism>
<name>A0A9P9DKF3_9PLEO</name>
<dbReference type="PANTHER" id="PTHR10367:SF25">
    <property type="entry name" value="DUAL SPECIFICITY PHOSPHATASE CATALYTIC DOMAIN PROTEIN (AFU_ORTHOLOGUE AFUA_1G03540)"/>
    <property type="match status" value="1"/>
</dbReference>
<dbReference type="CDD" id="cd14502">
    <property type="entry name" value="RNA_5'-triphosphatase"/>
    <property type="match status" value="1"/>
</dbReference>
<gene>
    <name evidence="2" type="ORF">B0J11DRAFT_507947</name>
</gene>
<evidence type="ECO:0000313" key="3">
    <source>
        <dbReference type="Proteomes" id="UP000700596"/>
    </source>
</evidence>
<dbReference type="Gene3D" id="3.40.50.1820">
    <property type="entry name" value="alpha/beta hydrolase"/>
    <property type="match status" value="1"/>
</dbReference>
<dbReference type="Pfam" id="PF00782">
    <property type="entry name" value="DSPc"/>
    <property type="match status" value="1"/>
</dbReference>
<dbReference type="Pfam" id="PF12697">
    <property type="entry name" value="Abhydrolase_6"/>
    <property type="match status" value="1"/>
</dbReference>
<accession>A0A9P9DKF3</accession>
<keyword evidence="3" id="KW-1185">Reference proteome</keyword>
<dbReference type="PROSITE" id="PS50056">
    <property type="entry name" value="TYR_PHOSPHATASE_2"/>
    <property type="match status" value="1"/>
</dbReference>
<dbReference type="PROSITE" id="PS00383">
    <property type="entry name" value="TYR_PHOSPHATASE_1"/>
    <property type="match status" value="1"/>
</dbReference>
<proteinExistence type="predicted"/>
<dbReference type="FunFam" id="3.90.190.10:FF:000090">
    <property type="entry name" value="Dual specificity phosphatase catalytic domain protein"/>
    <property type="match status" value="1"/>
</dbReference>
<dbReference type="InterPro" id="IPR000387">
    <property type="entry name" value="Tyr_Pase_dom"/>
</dbReference>
<protein>
    <recommendedName>
        <fullName evidence="1">Tyrosine specific protein phosphatases domain-containing protein</fullName>
    </recommendedName>
</protein>
<dbReference type="PANTHER" id="PTHR10367">
    <property type="entry name" value="MRNA-CAPPING ENZYME"/>
    <property type="match status" value="1"/>
</dbReference>
<feature type="domain" description="Tyrosine specific protein phosphatases" evidence="1">
    <location>
        <begin position="511"/>
        <end position="576"/>
    </location>
</feature>
<dbReference type="AlphaFoldDB" id="A0A9P9DKF3"/>
<dbReference type="SUPFAM" id="SSF52799">
    <property type="entry name" value="(Phosphotyrosine protein) phosphatases II"/>
    <property type="match status" value="1"/>
</dbReference>
<evidence type="ECO:0000313" key="2">
    <source>
        <dbReference type="EMBL" id="KAH7120898.1"/>
    </source>
</evidence>
<dbReference type="GO" id="GO:0006370">
    <property type="term" value="P:7-methylguanosine mRNA capping"/>
    <property type="evidence" value="ECO:0007669"/>
    <property type="project" value="TreeGrafter"/>
</dbReference>
<dbReference type="InterPro" id="IPR016130">
    <property type="entry name" value="Tyr_Pase_AS"/>
</dbReference>
<dbReference type="InterPro" id="IPR000073">
    <property type="entry name" value="AB_hydrolase_1"/>
</dbReference>
<comment type="caution">
    <text evidence="2">The sequence shown here is derived from an EMBL/GenBank/DDBJ whole genome shotgun (WGS) entry which is preliminary data.</text>
</comment>
<sequence length="593" mass="65416">MVTITICGIGTAALGRWVYNQRGRKLSDSSHGSEDVKLVEDAVTATLQEDKMSSTPPALGVTLLNTETVPFLQNEASITDPALLKKHSSFQSWSVPTTGFTYSRLRVFHRPHGQLDKLPSKPRPIPLLVFIHGLGGSAAQWNPILTSLVNVASCLAVDLPGCGLSSFKPGDWAAYETGALVHLLATVINSYRDADAGQGVILIGHSMGCSLAALLASKASPHAQLLSDHVLGFIAICPRADPLTDTERKGIKTITSIPAPIFDLMRKWDRRGGIDSKSVIRMTGQDADAETRKLQLRYNKGSRTSVWQRMAFGMANGLPGEDVWAGLQIPVHLFGADADHVTPAVNIDIIFQYMNRDASEKTGNHMVKKYIFPAPASHSVVFSPVSVRSLSGLIGSFLSDHVDQRLSPGWQLQHLTTEGKWDVKNLEKWMKVQAVSEHIANVFRAMKTLREVDASHSPKPFVRKYAGQIYAVVDISYDSPVYDPKGLEDGGIRYFKCPTVSKYPPEREEVETFVSLVDRIREEKEEAKHKGIIAVHCHYGFNRTGFLLVCYLVKRLGYDVKGALEVFRTARPNGIKHIHFIDQLFVRENDGGL</sequence>
<dbReference type="OrthoDB" id="428974at2759"/>
<dbReference type="Gene3D" id="3.90.190.10">
    <property type="entry name" value="Protein tyrosine phosphatase superfamily"/>
    <property type="match status" value="1"/>
</dbReference>
<reference evidence="2" key="1">
    <citation type="journal article" date="2021" name="Nat. Commun.">
        <title>Genetic determinants of endophytism in the Arabidopsis root mycobiome.</title>
        <authorList>
            <person name="Mesny F."/>
            <person name="Miyauchi S."/>
            <person name="Thiergart T."/>
            <person name="Pickel B."/>
            <person name="Atanasova L."/>
            <person name="Karlsson M."/>
            <person name="Huettel B."/>
            <person name="Barry K.W."/>
            <person name="Haridas S."/>
            <person name="Chen C."/>
            <person name="Bauer D."/>
            <person name="Andreopoulos W."/>
            <person name="Pangilinan J."/>
            <person name="LaButti K."/>
            <person name="Riley R."/>
            <person name="Lipzen A."/>
            <person name="Clum A."/>
            <person name="Drula E."/>
            <person name="Henrissat B."/>
            <person name="Kohler A."/>
            <person name="Grigoriev I.V."/>
            <person name="Martin F.M."/>
            <person name="Hacquard S."/>
        </authorList>
    </citation>
    <scope>NUCLEOTIDE SEQUENCE</scope>
    <source>
        <strain evidence="2">MPI-CAGE-CH-0243</strain>
    </source>
</reference>
<dbReference type="InterPro" id="IPR000340">
    <property type="entry name" value="Dual-sp_phosphatase_cat-dom"/>
</dbReference>
<dbReference type="InterPro" id="IPR051029">
    <property type="entry name" value="mRNA_Capping_Enz/RNA_Phosphat"/>
</dbReference>
<dbReference type="SUPFAM" id="SSF53474">
    <property type="entry name" value="alpha/beta-Hydrolases"/>
    <property type="match status" value="1"/>
</dbReference>
<evidence type="ECO:0000259" key="1">
    <source>
        <dbReference type="PROSITE" id="PS50056"/>
    </source>
</evidence>
<dbReference type="EMBL" id="JAGMWT010000010">
    <property type="protein sequence ID" value="KAH7120898.1"/>
    <property type="molecule type" value="Genomic_DNA"/>
</dbReference>